<dbReference type="Gene3D" id="3.30.1010.10">
    <property type="entry name" value="Phosphatidylinositol 3-kinase Catalytic Subunit, Chain A, domain 4"/>
    <property type="match status" value="1"/>
</dbReference>
<dbReference type="Proteomes" id="UP001293593">
    <property type="component" value="Unassembled WGS sequence"/>
</dbReference>
<dbReference type="PROSITE" id="PS50290">
    <property type="entry name" value="PI3_4_KINASE_3"/>
    <property type="match status" value="1"/>
</dbReference>
<keyword evidence="9" id="KW-0539">Nucleus</keyword>
<dbReference type="InterPro" id="IPR011009">
    <property type="entry name" value="Kinase-like_dom_sf"/>
</dbReference>
<comment type="catalytic activity">
    <reaction evidence="11">
        <text>L-threonyl-[protein] + ATP = O-phospho-L-threonyl-[protein] + ADP + H(+)</text>
        <dbReference type="Rhea" id="RHEA:46608"/>
        <dbReference type="Rhea" id="RHEA-COMP:11060"/>
        <dbReference type="Rhea" id="RHEA-COMP:11605"/>
        <dbReference type="ChEBI" id="CHEBI:15378"/>
        <dbReference type="ChEBI" id="CHEBI:30013"/>
        <dbReference type="ChEBI" id="CHEBI:30616"/>
        <dbReference type="ChEBI" id="CHEBI:61977"/>
        <dbReference type="ChEBI" id="CHEBI:456216"/>
        <dbReference type="EC" id="2.7.11.1"/>
    </reaction>
</comment>
<feature type="domain" description="FATC" evidence="18">
    <location>
        <begin position="3002"/>
        <end position="3034"/>
    </location>
</feature>
<evidence type="ECO:0000256" key="3">
    <source>
        <dbReference type="ARBA" id="ARBA00022527"/>
    </source>
</evidence>
<evidence type="ECO:0000256" key="11">
    <source>
        <dbReference type="ARBA" id="ARBA00047899"/>
    </source>
</evidence>
<dbReference type="PANTHER" id="PTHR37079">
    <property type="entry name" value="SERINE/THREONINE-PROTEIN KINASE ATM"/>
    <property type="match status" value="1"/>
</dbReference>
<dbReference type="FunFam" id="1.10.1070.11:FF:000015">
    <property type="entry name" value="Serine/threonine-protein kinase ATM"/>
    <property type="match status" value="1"/>
</dbReference>
<dbReference type="GO" id="GO:0005634">
    <property type="term" value="C:nucleus"/>
    <property type="evidence" value="ECO:0007669"/>
    <property type="project" value="UniProtKB-SubCell"/>
</dbReference>
<evidence type="ECO:0000256" key="14">
    <source>
        <dbReference type="SAM" id="Coils"/>
    </source>
</evidence>
<evidence type="ECO:0000256" key="12">
    <source>
        <dbReference type="ARBA" id="ARBA00048679"/>
    </source>
</evidence>
<evidence type="ECO:0000313" key="20">
    <source>
        <dbReference type="Proteomes" id="UP001293593"/>
    </source>
</evidence>
<evidence type="ECO:0000256" key="9">
    <source>
        <dbReference type="ARBA" id="ARBA00023242"/>
    </source>
</evidence>
<dbReference type="SMART" id="SM00146">
    <property type="entry name" value="PI3Kc"/>
    <property type="match status" value="1"/>
</dbReference>
<dbReference type="InterPro" id="IPR003152">
    <property type="entry name" value="FATC_dom"/>
</dbReference>
<feature type="region of interest" description="Disordered" evidence="15">
    <location>
        <begin position="1853"/>
        <end position="1873"/>
    </location>
</feature>
<dbReference type="GO" id="GO:0004674">
    <property type="term" value="F:protein serine/threonine kinase activity"/>
    <property type="evidence" value="ECO:0007669"/>
    <property type="project" value="UniProtKB-KW"/>
</dbReference>
<evidence type="ECO:0000256" key="10">
    <source>
        <dbReference type="ARBA" id="ARBA00023306"/>
    </source>
</evidence>
<dbReference type="Gene3D" id="1.10.1070.11">
    <property type="entry name" value="Phosphatidylinositol 3-/4-kinase, catalytic domain"/>
    <property type="match status" value="1"/>
</dbReference>
<dbReference type="SUPFAM" id="SSF56112">
    <property type="entry name" value="Protein kinase-like (PK-like)"/>
    <property type="match status" value="1"/>
</dbReference>
<dbReference type="EMBL" id="JAWXYG010000012">
    <property type="protein sequence ID" value="KAK4257069.1"/>
    <property type="molecule type" value="Genomic_DNA"/>
</dbReference>
<evidence type="ECO:0000256" key="15">
    <source>
        <dbReference type="SAM" id="MobiDB-lite"/>
    </source>
</evidence>
<keyword evidence="14" id="KW-0175">Coiled coil</keyword>
<dbReference type="InterPro" id="IPR038980">
    <property type="entry name" value="ATM_plant"/>
</dbReference>
<dbReference type="GO" id="GO:0006281">
    <property type="term" value="P:DNA repair"/>
    <property type="evidence" value="ECO:0007669"/>
    <property type="project" value="InterPro"/>
</dbReference>
<dbReference type="InterPro" id="IPR044107">
    <property type="entry name" value="PIKKc_ATM"/>
</dbReference>
<dbReference type="InterPro" id="IPR003151">
    <property type="entry name" value="PIK-rel_kinase_FAT"/>
</dbReference>
<dbReference type="PROSITE" id="PS51190">
    <property type="entry name" value="FATC"/>
    <property type="match status" value="1"/>
</dbReference>
<name>A0AAE1IVS0_9FABA</name>
<dbReference type="InterPro" id="IPR057445">
    <property type="entry name" value="ATM_TPR"/>
</dbReference>
<keyword evidence="10" id="KW-0131">Cell cycle</keyword>
<reference evidence="19" key="1">
    <citation type="submission" date="2023-10" db="EMBL/GenBank/DDBJ databases">
        <title>Chromosome-level genome of the transformable northern wattle, Acacia crassicarpa.</title>
        <authorList>
            <person name="Massaro I."/>
            <person name="Sinha N.R."/>
            <person name="Poethig S."/>
            <person name="Leichty A.R."/>
        </authorList>
    </citation>
    <scope>NUCLEOTIDE SEQUENCE</scope>
    <source>
        <strain evidence="19">Acra3RX</strain>
        <tissue evidence="19">Leaf</tissue>
    </source>
</reference>
<dbReference type="InterPro" id="IPR000403">
    <property type="entry name" value="PI3/4_kinase_cat_dom"/>
</dbReference>
<dbReference type="SMART" id="SM01343">
    <property type="entry name" value="FATC"/>
    <property type="match status" value="1"/>
</dbReference>
<evidence type="ECO:0000256" key="6">
    <source>
        <dbReference type="ARBA" id="ARBA00022763"/>
    </source>
</evidence>
<protein>
    <recommendedName>
        <fullName evidence="13">Serine/threonine-protein kinase ATM</fullName>
        <ecNumber evidence="2">2.7.11.1</ecNumber>
    </recommendedName>
</protein>
<dbReference type="InterPro" id="IPR018936">
    <property type="entry name" value="PI3/4_kinase_CS"/>
</dbReference>
<feature type="domain" description="FAT" evidence="17">
    <location>
        <begin position="1905"/>
        <end position="2571"/>
    </location>
</feature>
<comment type="caution">
    <text evidence="19">The sequence shown here is derived from an EMBL/GenBank/DDBJ whole genome shotgun (WGS) entry which is preliminary data.</text>
</comment>
<evidence type="ECO:0000256" key="2">
    <source>
        <dbReference type="ARBA" id="ARBA00012513"/>
    </source>
</evidence>
<evidence type="ECO:0000259" key="18">
    <source>
        <dbReference type="PROSITE" id="PS51190"/>
    </source>
</evidence>
<dbReference type="FunFam" id="3.30.1010.10:FF:000023">
    <property type="entry name" value="Serine/threonine-protein kinase ATM"/>
    <property type="match status" value="1"/>
</dbReference>
<evidence type="ECO:0000259" key="16">
    <source>
        <dbReference type="PROSITE" id="PS50290"/>
    </source>
</evidence>
<dbReference type="PANTHER" id="PTHR37079:SF4">
    <property type="entry name" value="SERINE_THREONINE-PROTEIN KINASE ATM"/>
    <property type="match status" value="1"/>
</dbReference>
<evidence type="ECO:0000259" key="17">
    <source>
        <dbReference type="PROSITE" id="PS51189"/>
    </source>
</evidence>
<evidence type="ECO:0000256" key="1">
    <source>
        <dbReference type="ARBA" id="ARBA00004123"/>
    </source>
</evidence>
<dbReference type="Pfam" id="PF00454">
    <property type="entry name" value="PI3_PI4_kinase"/>
    <property type="match status" value="1"/>
</dbReference>
<dbReference type="InterPro" id="IPR016024">
    <property type="entry name" value="ARM-type_fold"/>
</dbReference>
<comment type="subcellular location">
    <subcellularLocation>
        <location evidence="1">Nucleus</location>
    </subcellularLocation>
</comment>
<dbReference type="PROSITE" id="PS00916">
    <property type="entry name" value="PI3_4_KINASE_2"/>
    <property type="match status" value="1"/>
</dbReference>
<dbReference type="Pfam" id="PF02260">
    <property type="entry name" value="FATC"/>
    <property type="match status" value="1"/>
</dbReference>
<accession>A0AAE1IVS0</accession>
<comment type="catalytic activity">
    <reaction evidence="12">
        <text>L-seryl-[protein] + ATP = O-phospho-L-seryl-[protein] + ADP + H(+)</text>
        <dbReference type="Rhea" id="RHEA:17989"/>
        <dbReference type="Rhea" id="RHEA-COMP:9863"/>
        <dbReference type="Rhea" id="RHEA-COMP:11604"/>
        <dbReference type="ChEBI" id="CHEBI:15378"/>
        <dbReference type="ChEBI" id="CHEBI:29999"/>
        <dbReference type="ChEBI" id="CHEBI:30616"/>
        <dbReference type="ChEBI" id="CHEBI:83421"/>
        <dbReference type="ChEBI" id="CHEBI:456216"/>
        <dbReference type="EC" id="2.7.11.1"/>
    </reaction>
</comment>
<dbReference type="SUPFAM" id="SSF48371">
    <property type="entry name" value="ARM repeat"/>
    <property type="match status" value="1"/>
</dbReference>
<keyword evidence="20" id="KW-1185">Reference proteome</keyword>
<dbReference type="GO" id="GO:0005524">
    <property type="term" value="F:ATP binding"/>
    <property type="evidence" value="ECO:0007669"/>
    <property type="project" value="UniProtKB-KW"/>
</dbReference>
<dbReference type="PROSITE" id="PS00915">
    <property type="entry name" value="PI3_4_KINASE_1"/>
    <property type="match status" value="1"/>
</dbReference>
<feature type="domain" description="PI3K/PI4K catalytic" evidence="16">
    <location>
        <begin position="2677"/>
        <end position="2987"/>
    </location>
</feature>
<keyword evidence="8" id="KW-0067">ATP-binding</keyword>
<evidence type="ECO:0000313" key="19">
    <source>
        <dbReference type="EMBL" id="KAK4257069.1"/>
    </source>
</evidence>
<keyword evidence="6" id="KW-0227">DNA damage</keyword>
<feature type="compositionally biased region" description="Low complexity" evidence="15">
    <location>
        <begin position="1859"/>
        <end position="1872"/>
    </location>
</feature>
<sequence length="3034" mass="345205">MATVRSRDVREIVEKLASDKAKARDEGVKLLNTWLEGEQSFNFCKFVGQSTAKLRPDEIPHSETWPFLISLLIQSTSSEISSSKRRMPKMIYAKTLRMVVQRAEDAKYSGKMLPLSHVVKSLFNHVWDVLSNVLSFQSEYGIILRHLLAVKDYSLQIRKRIYRNLVLLYIENVETSLNGTNIHHISKEEVFRYILTLHSLLENPPGDCPNNLREDIIKGFVKICSYIRDEGKISRKLVECINTYLLNDGPNLGCRSLEIHNALQQFVFRCWLTTHDRVLKDALMFYARLQLNLLRSVKDGYSLVEQLLDVVCKDLDQGCMSSSSIPWGDGNKDDRFGALSSSHCELVELAAVIFYRACLNTTPVLPTEKRVKKEPPAVLLRDALMNGKWLWSAAFCSLTRNYHSRISKNLFLYWFEGIWMSFDRILNSANLERAYDGLLWTLRSLQELSLVLLQPNIMLEISSTSCSALNEFINGWQLIWNTTVHGLPIYSNITAIVDAALALLGNLTSNDLINACVIPQDVWDLQLFKRPPSMPTLYFFTCYFLRKNSHVDLRDILYLRKNLLRAALSHLNWKGSSTLNEHMVLLLPTAVYALCTGHGPFTQCFKAFPLLSYSLDIAEVLDDCHKIENPKHQSLHDFLDCSVEALTKIDSSSKVEVFQPLSNHLVHLPREISDQLLLEMETSILSSLVVEEIKERQLPDIFFFCSLLSNFLYGSFSTRKTNVAFLSKLSQYLQVMLDYAVNIIQQDKDFRSLSCLSNDSTCDERRSIVASIRSFLSSPLFNEWRYQKAMEVSSFGEVIQYVERLLKALVKLYADYSQRIINLQSEKIAQDVTATDGIQSSSPYDSSKIRIMDVELDVNDDSGDVDILTVGKNVASGITFSVEKWKMGMISLISCFFCASQLITWDMLFNLLENESDLKVRGKILYHLCQHPYWSSCAKFMQLVNLMNDMIEEHIRMKVDCGNVLAAAHGLLSTLSLLDAAGKENCGLYLREDETKQCFLLLGNLVQKLAELDLDWFGRMKLVDCICDLVILSPQIGQTMIEKLLMMLQDIDFRVRLFLARRIGVLFQTWSGHEELFQDICSNFGFPLVIYSKGKVVTAKEVLAAGCQSQTAVETVLLSLMHLAFQSDKIELEALFMICVISAMDPYHRELVCAILDNLSKELQYMTRTKYLEELLGPILFCWVACGVSLVALVEARDLFVQDAEPDHFLQYCCHWLLPSLLLHENSSDLNWIANVVCQPLAVLIKNHFASIFSVCLALHCSKKPGSEKGTHVLQSSILHFAQISEDERDKLIKRNMVSIVSNILSLSSCSPDPVVPLFSRETVSNAIQTLVDGFIEMVDNHTNAGIADKINIFRPDRVFMFMVEIHYKIAAAIHYRHKCHHLAGIEVLISILAHRAAVPSTTYYIFNLVGPFISCPALQDQCVCIIDALLVLIRKNPSLEITCVLGEQLQFLVSKLVAICIPYETNEGCHSTKSSQVLSLLRMLTVDSDPSMYDYIRELESFPELGIFDDTRKFHEELCHAYSIGALLLKFAKRSCFLPPRILLSSLKALHSKLLIGETFTRGGTAEDFSKDRYWHDDHEIVLAIWSLVRVCGSNDANCIRELVSDFIAGVGAGDPYSVVFHFPGLTSHVHVGKVMGIGDKMETGSYVETCLSEELLIVLMKFLKKYLADDSVKIIDIASQTLRGILSTERGQSALRSFDSYERSLIEVHSKGVNIELVDNFILDLEKKSEVEAISLEKSSVWVTHGKSFEMWICPLAYSLIVYCNDVTLRLCQDIVFLKAEVAELLLPSIFVNIAGRNDVGIDLHKLISSQLQEHVFAESNKLTKSIQVLLNCLNELRICHVVERSSAPVKRENSKSSKTSSYSNKSRSTPAKARDSSIVSNVLAKSASSWDKVYRFSIDYLLVAKSAVSCGSYFTSVMYVEHWCEEQFMGMTLGGPDFSHKKMLPDHIEILVSAITRINEPDSLYGILQSHKLRSQIITFEHEGNWGKALEYYDLLARSDVSKLEDSSFLSLPSDHTQAADSSSISTNVDQIMQFKPYKGLIRSLQQIGCTHVLDLYCHGLTSRNDQLQHDLEFAGMQYEAAWRAGNWDFSLPYTGANSTPLTQNIKCDHFNHNLHSCLRALQEGDLNDFSRKLKDSKQELLWSVSQTSEENTQYIYSKIMKLQMLYHLGMAWDLRWRSSQHKSSKLCLEKQNVSPEPLIPTIEQLSWLNSDWCSILERMQLHMNLLEPFISFRRVLLQILSCRDYTLQHLLQSASTLRKGYRFSQAAAALHEFKFLCVEANGESSSMYWLGRLEEAKLLRAQGQHEMAINLAMYISGNYGSNNEASDVYRLIGKWLAETRSSNSRTILEKYLKPAVSISEDVSTADKKSMERKCQTHFHLAHYADVLFRSHEERLNSSEWQAAMRLRKHKKVELEALVKRLRSSKKGEKTDYSSKIHELQKQVAMDEEEAQKVQDDRDNFLSLALEGYKHCLVTGNKYDVRVVFRLVSLWFNLSSRKNIVSSMLSTIDEVQSFKFLPLVYQIASRMGSSKDDQGTYNFQFALVSLVKKMAIDHPYHTILHLLGLANGDRIKDNQRSRSSFVVDMDKKLAAENLLHELSSYHGAIIQQTRQMVEIYIKLAEMQTRREDMDKRVTLPRELRSIPALELVPVVTATVPIDYSCQYHDGTFPYFKGLEDSAKIMNGINAPKVVECLGSDGCTYRQLAKSGDDDLRQDAVMEQFFGLVNTFLRNHRDTRKRRLNIRTYKVVPFTPSAGVLEWVNGTLPLGEYLMGSMRNGGAHARYGIGDWSSLECRKHMANERDKRKAFQEVCKNFRPVMHHFFLERFFKAPEWFEKRLAYTRSVAASSMVGYIVGLGDRHAMNILIDQASAEVVHIDLGVAFEQGLMLKTPERVPFRLTRDIIDGMGITGVEGVFRRCCEETLSVMRTNKEALLTIVEVFIHDPLYKWALSPLKALQRQKETDDDLDTNFLEPQGDLEGNKDATRALLRVKQKLDGYEEGEMRSVHGQVQQLIQDAIDPERLCQMFPGWGAWL</sequence>
<dbReference type="InterPro" id="IPR036940">
    <property type="entry name" value="PI3/4_kinase_cat_sf"/>
</dbReference>
<gene>
    <name evidence="19" type="ORF">QN277_006707</name>
</gene>
<keyword evidence="5" id="KW-0547">Nucleotide-binding</keyword>
<evidence type="ECO:0000256" key="4">
    <source>
        <dbReference type="ARBA" id="ARBA00022679"/>
    </source>
</evidence>
<keyword evidence="3" id="KW-0723">Serine/threonine-protein kinase</keyword>
<evidence type="ECO:0000256" key="5">
    <source>
        <dbReference type="ARBA" id="ARBA00022741"/>
    </source>
</evidence>
<dbReference type="PROSITE" id="PS51189">
    <property type="entry name" value="FAT"/>
    <property type="match status" value="1"/>
</dbReference>
<dbReference type="EC" id="2.7.11.1" evidence="2"/>
<proteinExistence type="predicted"/>
<dbReference type="InterPro" id="IPR014009">
    <property type="entry name" value="PIK_FAT"/>
</dbReference>
<keyword evidence="4" id="KW-0808">Transferase</keyword>
<dbReference type="CDD" id="cd05171">
    <property type="entry name" value="PIKKc_ATM"/>
    <property type="match status" value="1"/>
</dbReference>
<evidence type="ECO:0000256" key="13">
    <source>
        <dbReference type="ARBA" id="ARBA00073111"/>
    </source>
</evidence>
<evidence type="ECO:0000256" key="8">
    <source>
        <dbReference type="ARBA" id="ARBA00022840"/>
    </source>
</evidence>
<dbReference type="Pfam" id="PF02259">
    <property type="entry name" value="FAT"/>
    <property type="match status" value="1"/>
</dbReference>
<keyword evidence="7" id="KW-0418">Kinase</keyword>
<dbReference type="Pfam" id="PF25360">
    <property type="entry name" value="TPR_ATM"/>
    <property type="match status" value="1"/>
</dbReference>
<feature type="coiled-coil region" evidence="14">
    <location>
        <begin position="2433"/>
        <end position="2460"/>
    </location>
</feature>
<evidence type="ECO:0000256" key="7">
    <source>
        <dbReference type="ARBA" id="ARBA00022777"/>
    </source>
</evidence>
<organism evidence="19 20">
    <name type="scientific">Acacia crassicarpa</name>
    <name type="common">northern wattle</name>
    <dbReference type="NCBI Taxonomy" id="499986"/>
    <lineage>
        <taxon>Eukaryota</taxon>
        <taxon>Viridiplantae</taxon>
        <taxon>Streptophyta</taxon>
        <taxon>Embryophyta</taxon>
        <taxon>Tracheophyta</taxon>
        <taxon>Spermatophyta</taxon>
        <taxon>Magnoliopsida</taxon>
        <taxon>eudicotyledons</taxon>
        <taxon>Gunneridae</taxon>
        <taxon>Pentapetalae</taxon>
        <taxon>rosids</taxon>
        <taxon>fabids</taxon>
        <taxon>Fabales</taxon>
        <taxon>Fabaceae</taxon>
        <taxon>Caesalpinioideae</taxon>
        <taxon>mimosoid clade</taxon>
        <taxon>Acacieae</taxon>
        <taxon>Acacia</taxon>
    </lineage>
</organism>